<dbReference type="EMBL" id="NEVJ01000001">
    <property type="protein sequence ID" value="OZI26289.1"/>
    <property type="molecule type" value="Genomic_DNA"/>
</dbReference>
<evidence type="ECO:0000256" key="5">
    <source>
        <dbReference type="SAM" id="Coils"/>
    </source>
</evidence>
<dbReference type="Pfam" id="PF00512">
    <property type="entry name" value="HisKA"/>
    <property type="match status" value="1"/>
</dbReference>
<dbReference type="SMART" id="SM00086">
    <property type="entry name" value="PAC"/>
    <property type="match status" value="2"/>
</dbReference>
<dbReference type="Gene3D" id="3.40.50.2300">
    <property type="match status" value="1"/>
</dbReference>
<dbReference type="SUPFAM" id="SSF55785">
    <property type="entry name" value="PYP-like sensor domain (PAS domain)"/>
    <property type="match status" value="2"/>
</dbReference>
<dbReference type="SUPFAM" id="SSF47384">
    <property type="entry name" value="Homodimeric domain of signal transducing histidine kinase"/>
    <property type="match status" value="1"/>
</dbReference>
<keyword evidence="3 4" id="KW-0597">Phosphoprotein</keyword>
<dbReference type="PROSITE" id="PS50112">
    <property type="entry name" value="PAS"/>
    <property type="match status" value="2"/>
</dbReference>
<dbReference type="SMART" id="SM00091">
    <property type="entry name" value="PAS"/>
    <property type="match status" value="2"/>
</dbReference>
<keyword evidence="12" id="KW-1185">Reference proteome</keyword>
<dbReference type="SUPFAM" id="SSF52172">
    <property type="entry name" value="CheY-like"/>
    <property type="match status" value="1"/>
</dbReference>
<evidence type="ECO:0000259" key="10">
    <source>
        <dbReference type="PROSITE" id="PS50113"/>
    </source>
</evidence>
<dbReference type="SMART" id="SM00387">
    <property type="entry name" value="HATPase_c"/>
    <property type="match status" value="1"/>
</dbReference>
<evidence type="ECO:0000259" key="8">
    <source>
        <dbReference type="PROSITE" id="PS50110"/>
    </source>
</evidence>
<dbReference type="SUPFAM" id="SSF55874">
    <property type="entry name" value="ATPase domain of HSP90 chaperone/DNA topoisomerase II/histidine kinase"/>
    <property type="match status" value="1"/>
</dbReference>
<feature type="domain" description="PAC" evidence="10">
    <location>
        <begin position="95"/>
        <end position="147"/>
    </location>
</feature>
<dbReference type="PROSITE" id="PS50113">
    <property type="entry name" value="PAC"/>
    <property type="match status" value="2"/>
</dbReference>
<dbReference type="AlphaFoldDB" id="A0A261RMN2"/>
<evidence type="ECO:0000313" key="12">
    <source>
        <dbReference type="Proteomes" id="UP000216857"/>
    </source>
</evidence>
<dbReference type="InterPro" id="IPR036890">
    <property type="entry name" value="HATPase_C_sf"/>
</dbReference>
<reference evidence="11" key="1">
    <citation type="submission" date="2017-05" db="EMBL/GenBank/DDBJ databases">
        <title>Complete and WGS of Bordetella genogroups.</title>
        <authorList>
            <person name="Spilker T."/>
            <person name="Lipuma J."/>
        </authorList>
    </citation>
    <scope>NUCLEOTIDE SEQUENCE</scope>
    <source>
        <strain evidence="11">AU21707</strain>
    </source>
</reference>
<dbReference type="InterPro" id="IPR004358">
    <property type="entry name" value="Sig_transdc_His_kin-like_C"/>
</dbReference>
<evidence type="ECO:0000313" key="11">
    <source>
        <dbReference type="EMBL" id="OZI26289.1"/>
    </source>
</evidence>
<keyword evidence="5" id="KW-0175">Coiled coil</keyword>
<comment type="catalytic activity">
    <reaction evidence="1">
        <text>ATP + protein L-histidine = ADP + protein N-phospho-L-histidine.</text>
        <dbReference type="EC" id="2.7.13.3"/>
    </reaction>
</comment>
<dbReference type="Pfam" id="PF02518">
    <property type="entry name" value="HATPase_c"/>
    <property type="match status" value="1"/>
</dbReference>
<dbReference type="InterPro" id="IPR000014">
    <property type="entry name" value="PAS"/>
</dbReference>
<dbReference type="CDD" id="cd18161">
    <property type="entry name" value="REC_hyHK_blue-like"/>
    <property type="match status" value="1"/>
</dbReference>
<dbReference type="InterPro" id="IPR035965">
    <property type="entry name" value="PAS-like_dom_sf"/>
</dbReference>
<dbReference type="SMART" id="SM00448">
    <property type="entry name" value="REC"/>
    <property type="match status" value="1"/>
</dbReference>
<feature type="domain" description="PAC" evidence="10">
    <location>
        <begin position="223"/>
        <end position="275"/>
    </location>
</feature>
<feature type="domain" description="Histidine kinase" evidence="7">
    <location>
        <begin position="295"/>
        <end position="518"/>
    </location>
</feature>
<evidence type="ECO:0000256" key="4">
    <source>
        <dbReference type="PROSITE-ProRule" id="PRU00169"/>
    </source>
</evidence>
<dbReference type="OrthoDB" id="9146564at2"/>
<dbReference type="GO" id="GO:0000155">
    <property type="term" value="F:phosphorelay sensor kinase activity"/>
    <property type="evidence" value="ECO:0007669"/>
    <property type="project" value="InterPro"/>
</dbReference>
<dbReference type="InterPro" id="IPR036097">
    <property type="entry name" value="HisK_dim/P_sf"/>
</dbReference>
<feature type="modified residue" description="4-aspartylphosphate" evidence="4">
    <location>
        <position position="588"/>
    </location>
</feature>
<feature type="domain" description="Response regulatory" evidence="8">
    <location>
        <begin position="538"/>
        <end position="654"/>
    </location>
</feature>
<evidence type="ECO:0000256" key="3">
    <source>
        <dbReference type="ARBA" id="ARBA00022553"/>
    </source>
</evidence>
<dbReference type="PROSITE" id="PS50110">
    <property type="entry name" value="RESPONSE_REGULATORY"/>
    <property type="match status" value="1"/>
</dbReference>
<dbReference type="SMART" id="SM00388">
    <property type="entry name" value="HisKA"/>
    <property type="match status" value="1"/>
</dbReference>
<dbReference type="CDD" id="cd00130">
    <property type="entry name" value="PAS"/>
    <property type="match status" value="2"/>
</dbReference>
<dbReference type="PANTHER" id="PTHR43065">
    <property type="entry name" value="SENSOR HISTIDINE KINASE"/>
    <property type="match status" value="1"/>
</dbReference>
<dbReference type="InterPro" id="IPR000700">
    <property type="entry name" value="PAS-assoc_C"/>
</dbReference>
<dbReference type="Gene3D" id="3.30.565.10">
    <property type="entry name" value="Histidine kinase-like ATPase, C-terminal domain"/>
    <property type="match status" value="1"/>
</dbReference>
<feature type="domain" description="PAS" evidence="9">
    <location>
        <begin position="36"/>
        <end position="66"/>
    </location>
</feature>
<dbReference type="Gene3D" id="3.30.450.20">
    <property type="entry name" value="PAS domain"/>
    <property type="match status" value="2"/>
</dbReference>
<dbReference type="InterPro" id="IPR001789">
    <property type="entry name" value="Sig_transdc_resp-reg_receiver"/>
</dbReference>
<accession>A0A261RMN2</accession>
<dbReference type="InterPro" id="IPR011006">
    <property type="entry name" value="CheY-like_superfamily"/>
</dbReference>
<dbReference type="EC" id="2.7.13.3" evidence="2"/>
<dbReference type="InterPro" id="IPR003594">
    <property type="entry name" value="HATPase_dom"/>
</dbReference>
<dbReference type="Pfam" id="PF00072">
    <property type="entry name" value="Response_reg"/>
    <property type="match status" value="1"/>
</dbReference>
<gene>
    <name evidence="11" type="ORF">CAL26_02855</name>
</gene>
<dbReference type="Pfam" id="PF13426">
    <property type="entry name" value="PAS_9"/>
    <property type="match status" value="2"/>
</dbReference>
<evidence type="ECO:0000259" key="7">
    <source>
        <dbReference type="PROSITE" id="PS50109"/>
    </source>
</evidence>
<dbReference type="InterPro" id="IPR003661">
    <property type="entry name" value="HisK_dim/P_dom"/>
</dbReference>
<protein>
    <recommendedName>
        <fullName evidence="2">histidine kinase</fullName>
        <ecNumber evidence="2">2.7.13.3</ecNumber>
    </recommendedName>
</protein>
<dbReference type="NCBIfam" id="TIGR00229">
    <property type="entry name" value="sensory_box"/>
    <property type="match status" value="2"/>
</dbReference>
<feature type="region of interest" description="Disordered" evidence="6">
    <location>
        <begin position="1"/>
        <end position="21"/>
    </location>
</feature>
<comment type="caution">
    <text evidence="11">The sequence shown here is derived from an EMBL/GenBank/DDBJ whole genome shotgun (WGS) entry which is preliminary data.</text>
</comment>
<proteinExistence type="predicted"/>
<dbReference type="CDD" id="cd00082">
    <property type="entry name" value="HisKA"/>
    <property type="match status" value="1"/>
</dbReference>
<evidence type="ECO:0000256" key="6">
    <source>
        <dbReference type="SAM" id="MobiDB-lite"/>
    </source>
</evidence>
<evidence type="ECO:0000256" key="1">
    <source>
        <dbReference type="ARBA" id="ARBA00000085"/>
    </source>
</evidence>
<dbReference type="InterPro" id="IPR005467">
    <property type="entry name" value="His_kinase_dom"/>
</dbReference>
<feature type="coiled-coil region" evidence="5">
    <location>
        <begin position="256"/>
        <end position="286"/>
    </location>
</feature>
<dbReference type="Proteomes" id="UP000216857">
    <property type="component" value="Unassembled WGS sequence"/>
</dbReference>
<sequence length="663" mass="72641">MNRMGCEMSSLEPNDGRPLPTYEPDRVVDAIVSYAVYMVTPDGTVASWNAGARELTGWHPADAIGQHYSTFCPAFAAFSDDLAAPRNDAAPPEVLHREGWLKRKDGTHLRVSTAISPMRDGAGALLGYAFVSRDLSDVVAADEALRQSEEQFQLLMRGVVDYAIYMLDRDGHVSSWNAGAERIKGYTKEEILGSHFSRFYTEPDREAGMPAHALRTALADGRYESESWRVRKDGSRFYAHVVVDPIFDGRHNHVGFAKITRDITEKQAAKEELERTQRALQQAQKLETIGKLTGGVAHDFNNLLQVIGGNLQLLAYEFPDNERARQRLANAMAGVQRGAKLANQLLAFGRRQPLAPSVVNVSRFLRGFDDMLQRSLGEAVEIETIVAGGLWNTMVDTAQLENALLNLAINARDAMNGVGKLTIEIGNAYLDDAYARTRPEVTPGQYVMLAVTDTGCGMSEEVIAQAVEPFFSTKPEGHGTGLGLSMVYGFVKQSGGHFALYSEVGHGTTAKLYLPRSMEKEDLPAQSLASDATGGTETILVAEDDAEVCATVVDMLRGLGYKVLKAVDGESAFAIVQSGVRIDLLFSDVVMPGPMRSRDLARKAQEHLPDMAVLFTSGYTQNAIVHGGRLDKGVELITKPYTREELARKIRHVLANHKQRRGA</sequence>
<dbReference type="PANTHER" id="PTHR43065:SF49">
    <property type="entry name" value="HISTIDINE KINASE"/>
    <property type="match status" value="1"/>
</dbReference>
<evidence type="ECO:0000259" key="9">
    <source>
        <dbReference type="PROSITE" id="PS50112"/>
    </source>
</evidence>
<dbReference type="Gene3D" id="1.10.287.130">
    <property type="match status" value="1"/>
</dbReference>
<name>A0A261RMN2_9BORD</name>
<dbReference type="InterPro" id="IPR001610">
    <property type="entry name" value="PAC"/>
</dbReference>
<dbReference type="PROSITE" id="PS50109">
    <property type="entry name" value="HIS_KIN"/>
    <property type="match status" value="1"/>
</dbReference>
<organism evidence="11 12">
    <name type="scientific">Bordetella genomosp. 9</name>
    <dbReference type="NCBI Taxonomy" id="1416803"/>
    <lineage>
        <taxon>Bacteria</taxon>
        <taxon>Pseudomonadati</taxon>
        <taxon>Pseudomonadota</taxon>
        <taxon>Betaproteobacteria</taxon>
        <taxon>Burkholderiales</taxon>
        <taxon>Alcaligenaceae</taxon>
        <taxon>Bordetella</taxon>
    </lineage>
</organism>
<feature type="domain" description="PAS" evidence="9">
    <location>
        <begin position="148"/>
        <end position="221"/>
    </location>
</feature>
<dbReference type="PRINTS" id="PR00344">
    <property type="entry name" value="BCTRLSENSOR"/>
</dbReference>
<evidence type="ECO:0000256" key="2">
    <source>
        <dbReference type="ARBA" id="ARBA00012438"/>
    </source>
</evidence>